<protein>
    <recommendedName>
        <fullName evidence="3">Cupin domain-containing protein</fullName>
    </recommendedName>
</protein>
<dbReference type="InterPro" id="IPR014710">
    <property type="entry name" value="RmlC-like_jellyroll"/>
</dbReference>
<keyword evidence="2" id="KW-1185">Reference proteome</keyword>
<name>A0AAX4NHC0_9ARCH</name>
<proteinExistence type="predicted"/>
<dbReference type="GeneID" id="95968194"/>
<dbReference type="Proteomes" id="UP001451606">
    <property type="component" value="Chromosome"/>
</dbReference>
<dbReference type="AlphaFoldDB" id="A0AAX4NHC0"/>
<dbReference type="InterPro" id="IPR011051">
    <property type="entry name" value="RmlC_Cupin_sf"/>
</dbReference>
<dbReference type="RefSeq" id="WP_393971198.1">
    <property type="nucleotide sequence ID" value="NZ_CP133772.1"/>
</dbReference>
<dbReference type="KEGG" id="omr:OXIME_001456"/>
<organism evidence="1 2">
    <name type="scientific">Oxyplasma meridianum</name>
    <dbReference type="NCBI Taxonomy" id="3073602"/>
    <lineage>
        <taxon>Archaea</taxon>
        <taxon>Methanobacteriati</taxon>
        <taxon>Thermoplasmatota</taxon>
        <taxon>Thermoplasmata</taxon>
        <taxon>Thermoplasmatales</taxon>
        <taxon>Thermoplasmataceae</taxon>
        <taxon>Oxyplasma</taxon>
    </lineage>
</organism>
<evidence type="ECO:0000313" key="1">
    <source>
        <dbReference type="EMBL" id="WYY00871.1"/>
    </source>
</evidence>
<reference evidence="1 2" key="1">
    <citation type="submission" date="2023-09" db="EMBL/GenBank/DDBJ databases">
        <authorList>
            <person name="Golyshina O.V."/>
            <person name="Lunev E.A."/>
            <person name="Bargiela R."/>
            <person name="Gaines M.C."/>
            <person name="Daum B."/>
            <person name="Bale N.J."/>
            <person name="Koenen M."/>
            <person name="Sinninghe Damst J.S."/>
            <person name="Yakimov M."/>
            <person name="Golyshin P.N."/>
        </authorList>
    </citation>
    <scope>NUCLEOTIDE SEQUENCE [LARGE SCALE GENOMIC DNA]</scope>
    <source>
        <strain evidence="1 2">M1</strain>
    </source>
</reference>
<gene>
    <name evidence="1" type="ORF">OXIME_001456</name>
</gene>
<sequence length="298" mass="34310">MIMKILLVDREEIKDNMVPLIRSDIAWDLFFPGYPGDLPQGHGRRAYPFSNWLWDELGMVGGYLNKNSGKVIFIATPQLSDSGREFVLRLCSMWADEIYIYEKEENNLWIPPMVNLFHESDMDNAEKRMTLKDDDGYQRFFMPLIGPSRSFFRLEKISPGNSSARLHSHSAVDEYYLLLNGRATLMIGTKSIHIEPGTLIGKPTGPDLVSQLLADRGEEIEVLDMEIWPDSYYTAKDLVSYPEHGELFMRGSGWGSIIPWITASDTRDFRENYDVSYHRNADGSWSPAQFQGHRERKK</sequence>
<dbReference type="Gene3D" id="2.60.120.10">
    <property type="entry name" value="Jelly Rolls"/>
    <property type="match status" value="1"/>
</dbReference>
<evidence type="ECO:0008006" key="3">
    <source>
        <dbReference type="Google" id="ProtNLM"/>
    </source>
</evidence>
<dbReference type="SUPFAM" id="SSF51182">
    <property type="entry name" value="RmlC-like cupins"/>
    <property type="match status" value="1"/>
</dbReference>
<dbReference type="EMBL" id="CP133772">
    <property type="protein sequence ID" value="WYY00871.1"/>
    <property type="molecule type" value="Genomic_DNA"/>
</dbReference>
<evidence type="ECO:0000313" key="2">
    <source>
        <dbReference type="Proteomes" id="UP001451606"/>
    </source>
</evidence>
<accession>A0AAX4NHC0</accession>